<dbReference type="GO" id="GO:0016567">
    <property type="term" value="P:protein ubiquitination"/>
    <property type="evidence" value="ECO:0007669"/>
    <property type="project" value="UniProtKB-UniPathway"/>
</dbReference>
<name>A0A6P3QAU8_PTEVA</name>
<dbReference type="KEGG" id="pgig:120611390"/>
<evidence type="ECO:0000313" key="16">
    <source>
        <dbReference type="Proteomes" id="UP000515202"/>
    </source>
</evidence>
<dbReference type="Gene3D" id="2.20.25.20">
    <property type="match status" value="1"/>
</dbReference>
<comment type="pathway">
    <text evidence="3">Protein modification; protein ubiquitination.</text>
</comment>
<dbReference type="OrthoDB" id="9984940at2759"/>
<dbReference type="InterPro" id="IPR044064">
    <property type="entry name" value="ZF_ZBR"/>
</dbReference>
<dbReference type="Pfam" id="PF22191">
    <property type="entry name" value="IBR_1"/>
    <property type="match status" value="1"/>
</dbReference>
<feature type="region of interest" description="Disordered" evidence="14">
    <location>
        <begin position="112"/>
        <end position="184"/>
    </location>
</feature>
<dbReference type="UniPathway" id="UPA00143"/>
<dbReference type="Proteomes" id="UP000515202">
    <property type="component" value="Unplaced"/>
</dbReference>
<evidence type="ECO:0000256" key="2">
    <source>
        <dbReference type="ARBA" id="ARBA00004496"/>
    </source>
</evidence>
<evidence type="ECO:0000256" key="11">
    <source>
        <dbReference type="ARBA" id="ARBA00023242"/>
    </source>
</evidence>
<evidence type="ECO:0000256" key="3">
    <source>
        <dbReference type="ARBA" id="ARBA00004906"/>
    </source>
</evidence>
<dbReference type="RefSeq" id="XP_011361003.1">
    <property type="nucleotide sequence ID" value="XM_011362701.2"/>
</dbReference>
<dbReference type="RefSeq" id="XP_039729767.1">
    <property type="nucleotide sequence ID" value="XM_039873833.1"/>
</dbReference>
<dbReference type="PANTHER" id="PTHR15493">
    <property type="entry name" value="F-BOX ONLY PROTEIN 5 AND 43"/>
    <property type="match status" value="1"/>
</dbReference>
<dbReference type="GeneID" id="105293831"/>
<dbReference type="PROSITE" id="PS51872">
    <property type="entry name" value="ZF_ZBR"/>
    <property type="match status" value="1"/>
</dbReference>
<feature type="compositionally biased region" description="Basic and acidic residues" evidence="14">
    <location>
        <begin position="336"/>
        <end position="358"/>
    </location>
</feature>
<evidence type="ECO:0000256" key="10">
    <source>
        <dbReference type="ARBA" id="ARBA00022833"/>
    </source>
</evidence>
<feature type="region of interest" description="Disordered" evidence="14">
    <location>
        <begin position="326"/>
        <end position="358"/>
    </location>
</feature>
<keyword evidence="9" id="KW-0833">Ubl conjugation pathway</keyword>
<dbReference type="AlphaFoldDB" id="A0A6P3QAU8"/>
<evidence type="ECO:0000256" key="5">
    <source>
        <dbReference type="ARBA" id="ARBA00022618"/>
    </source>
</evidence>
<keyword evidence="10" id="KW-0862">Zinc</keyword>
<accession>A0A6P3QAU8</accession>
<dbReference type="InterPro" id="IPR001810">
    <property type="entry name" value="F-box_dom"/>
</dbReference>
<dbReference type="GO" id="GO:0007088">
    <property type="term" value="P:regulation of mitotic nuclear division"/>
    <property type="evidence" value="ECO:0007669"/>
    <property type="project" value="InterPro"/>
</dbReference>
<evidence type="ECO:0000256" key="12">
    <source>
        <dbReference type="ARBA" id="ARBA00023306"/>
    </source>
</evidence>
<dbReference type="GO" id="GO:0005634">
    <property type="term" value="C:nucleus"/>
    <property type="evidence" value="ECO:0007669"/>
    <property type="project" value="UniProtKB-SubCell"/>
</dbReference>
<evidence type="ECO:0000256" key="6">
    <source>
        <dbReference type="ARBA" id="ARBA00022723"/>
    </source>
</evidence>
<keyword evidence="12" id="KW-0131">Cell cycle</keyword>
<dbReference type="KEGG" id="pvp:105293831"/>
<feature type="compositionally biased region" description="Low complexity" evidence="14">
    <location>
        <begin position="145"/>
        <end position="155"/>
    </location>
</feature>
<evidence type="ECO:0000256" key="4">
    <source>
        <dbReference type="ARBA" id="ARBA00022490"/>
    </source>
</evidence>
<evidence type="ECO:0000256" key="14">
    <source>
        <dbReference type="SAM" id="MobiDB-lite"/>
    </source>
</evidence>
<dbReference type="GO" id="GO:0051301">
    <property type="term" value="P:cell division"/>
    <property type="evidence" value="ECO:0007669"/>
    <property type="project" value="UniProtKB-KW"/>
</dbReference>
<evidence type="ECO:0000256" key="7">
    <source>
        <dbReference type="ARBA" id="ARBA00022771"/>
    </source>
</evidence>
<proteinExistence type="predicted"/>
<keyword evidence="16" id="KW-1185">Reference proteome</keyword>
<dbReference type="Pfam" id="PF00646">
    <property type="entry name" value="F-box"/>
    <property type="match status" value="1"/>
</dbReference>
<evidence type="ECO:0000259" key="15">
    <source>
        <dbReference type="PROSITE" id="PS51872"/>
    </source>
</evidence>
<gene>
    <name evidence="17" type="primary">FBXO5</name>
</gene>
<keyword evidence="5" id="KW-0132">Cell division</keyword>
<dbReference type="GO" id="GO:0008270">
    <property type="term" value="F:zinc ion binding"/>
    <property type="evidence" value="ECO:0007669"/>
    <property type="project" value="UniProtKB-KW"/>
</dbReference>
<reference evidence="17" key="1">
    <citation type="submission" date="2025-08" db="UniProtKB">
        <authorList>
            <consortium name="RefSeq"/>
        </authorList>
    </citation>
    <scope>IDENTIFICATION</scope>
    <source>
        <tissue evidence="17">Kidney</tissue>
    </source>
</reference>
<dbReference type="CTD" id="26271"/>
<dbReference type="GO" id="GO:0005737">
    <property type="term" value="C:cytoplasm"/>
    <property type="evidence" value="ECO:0007669"/>
    <property type="project" value="UniProtKB-SubCell"/>
</dbReference>
<feature type="compositionally biased region" description="Basic and acidic residues" evidence="14">
    <location>
        <begin position="112"/>
        <end position="121"/>
    </location>
</feature>
<keyword evidence="4" id="KW-0963">Cytoplasm</keyword>
<feature type="compositionally biased region" description="Low complexity" evidence="14">
    <location>
        <begin position="1"/>
        <end position="22"/>
    </location>
</feature>
<dbReference type="FunFam" id="2.20.25.20:FF:000006">
    <property type="entry name" value="F-box only protein 5"/>
    <property type="match status" value="1"/>
</dbReference>
<dbReference type="InterPro" id="IPR047147">
    <property type="entry name" value="FBX5_43"/>
</dbReference>
<evidence type="ECO:0000256" key="9">
    <source>
        <dbReference type="ARBA" id="ARBA00022786"/>
    </source>
</evidence>
<feature type="region of interest" description="Disordered" evidence="14">
    <location>
        <begin position="1"/>
        <end position="41"/>
    </location>
</feature>
<dbReference type="PANTHER" id="PTHR15493:SF8">
    <property type="entry name" value="F-BOX ONLY PROTEIN 5"/>
    <property type="match status" value="1"/>
</dbReference>
<evidence type="ECO:0000256" key="1">
    <source>
        <dbReference type="ARBA" id="ARBA00004123"/>
    </source>
</evidence>
<evidence type="ECO:0000313" key="17">
    <source>
        <dbReference type="RefSeq" id="XP_011361003.1"/>
    </source>
</evidence>
<organism evidence="16 17">
    <name type="scientific">Pteropus vampyrus</name>
    <name type="common">Large flying fox</name>
    <dbReference type="NCBI Taxonomy" id="132908"/>
    <lineage>
        <taxon>Eukaryota</taxon>
        <taxon>Metazoa</taxon>
        <taxon>Chordata</taxon>
        <taxon>Craniata</taxon>
        <taxon>Vertebrata</taxon>
        <taxon>Euteleostomi</taxon>
        <taxon>Mammalia</taxon>
        <taxon>Eutheria</taxon>
        <taxon>Laurasiatheria</taxon>
        <taxon>Chiroptera</taxon>
        <taxon>Yinpterochiroptera</taxon>
        <taxon>Pteropodoidea</taxon>
        <taxon>Pteropodidae</taxon>
        <taxon>Pteropodinae</taxon>
        <taxon>Pteropus</taxon>
    </lineage>
</organism>
<keyword evidence="7 13" id="KW-0863">Zinc-finger</keyword>
<keyword evidence="6" id="KW-0479">Metal-binding</keyword>
<feature type="domain" description="ZBR-type" evidence="15">
    <location>
        <begin position="373"/>
        <end position="421"/>
    </location>
</feature>
<dbReference type="FunFam" id="1.20.1280.50:FF:000043">
    <property type="entry name" value="F-box only protein 5"/>
    <property type="match status" value="1"/>
</dbReference>
<evidence type="ECO:0000256" key="8">
    <source>
        <dbReference type="ARBA" id="ARBA00022776"/>
    </source>
</evidence>
<protein>
    <submittedName>
        <fullName evidence="17">F-box only protein 5 isoform X1</fullName>
    </submittedName>
</protein>
<dbReference type="GO" id="GO:0045835">
    <property type="term" value="P:negative regulation of meiotic nuclear division"/>
    <property type="evidence" value="ECO:0007669"/>
    <property type="project" value="InterPro"/>
</dbReference>
<feature type="compositionally biased region" description="Polar residues" evidence="14">
    <location>
        <begin position="171"/>
        <end position="184"/>
    </location>
</feature>
<evidence type="ECO:0000256" key="13">
    <source>
        <dbReference type="PROSITE-ProRule" id="PRU01220"/>
    </source>
</evidence>
<dbReference type="Gene3D" id="1.20.1280.50">
    <property type="match status" value="1"/>
</dbReference>
<dbReference type="CDD" id="cd20364">
    <property type="entry name" value="BRcat_RBR_FBXO5"/>
    <property type="match status" value="1"/>
</dbReference>
<keyword evidence="8" id="KW-0498">Mitosis</keyword>
<dbReference type="GeneID" id="120611390"/>
<keyword evidence="11" id="KW-0539">Nucleus</keyword>
<comment type="subcellular location">
    <subcellularLocation>
        <location evidence="2">Cytoplasm</location>
    </subcellularLocation>
    <subcellularLocation>
        <location evidence="1">Nucleus</location>
    </subcellularLocation>
</comment>
<sequence>MSRRPCSCSPRSPSSSCRCSSSTVTAARRPHHPHSRKEESSTLSIKMKCDFSYNHVHSGLKLVKPDDSERLGSYTSACLEGSYKDCIKDYESLSDIGSPIGSPRIVELETENKPLHNKENQHVQPTLNSSDETEELETNGPYEDSGYSSFSQQSSINEHEEASFPLEENSSDSPQSCLLQTQSPDQYPNKNLLPALHFAKVVCSTLKKNSKRNSKIDWEKLKKYNVNFGLQNIIGRKMGLECVDVLSELFGRGLRHLLANILTQLSDMDLINVSKVSTTWKKILEDDKRALQLYNEAIRRVTEKSIKFSPHGSTRENVMVRTALASVQKAAAQPPPRKDARTKLSNPDDQKDSTYSRHNEFSEVAKTLKKNESLKACIRCNSPAKYDGYLQRATCKREGCGFDYCTRCLCNYHTSKDCSNGKPLKASYKMGPLPGTKKSKKNLRRL</sequence>